<evidence type="ECO:0000256" key="2">
    <source>
        <dbReference type="ARBA" id="ARBA00022771"/>
    </source>
</evidence>
<dbReference type="GO" id="GO:0016567">
    <property type="term" value="P:protein ubiquitination"/>
    <property type="evidence" value="ECO:0007669"/>
    <property type="project" value="TreeGrafter"/>
</dbReference>
<dbReference type="AlphaFoldDB" id="A0AAV6GR69"/>
<dbReference type="SUPFAM" id="SSF57850">
    <property type="entry name" value="RING/U-box"/>
    <property type="match status" value="1"/>
</dbReference>
<feature type="compositionally biased region" description="Low complexity" evidence="5">
    <location>
        <begin position="14"/>
        <end position="25"/>
    </location>
</feature>
<dbReference type="PROSITE" id="PS50089">
    <property type="entry name" value="ZF_RING_2"/>
    <property type="match status" value="1"/>
</dbReference>
<dbReference type="Gene3D" id="3.30.40.10">
    <property type="entry name" value="Zinc/RING finger domain, C3HC4 (zinc finger)"/>
    <property type="match status" value="1"/>
</dbReference>
<proteinExistence type="predicted"/>
<keyword evidence="3" id="KW-0862">Zinc</keyword>
<feature type="region of interest" description="Disordered" evidence="5">
    <location>
        <begin position="69"/>
        <end position="191"/>
    </location>
</feature>
<keyword evidence="2 4" id="KW-0863">Zinc-finger</keyword>
<evidence type="ECO:0000256" key="4">
    <source>
        <dbReference type="PROSITE-ProRule" id="PRU00175"/>
    </source>
</evidence>
<dbReference type="InterPro" id="IPR001841">
    <property type="entry name" value="Znf_RING"/>
</dbReference>
<feature type="domain" description="RING-type" evidence="6">
    <location>
        <begin position="258"/>
        <end position="299"/>
    </location>
</feature>
<dbReference type="PANTHER" id="PTHR45676:SF182">
    <property type="entry name" value="RING-TYPE E3 UBIQUITIN TRANSFERASE"/>
    <property type="match status" value="1"/>
</dbReference>
<protein>
    <recommendedName>
        <fullName evidence="6">RING-type domain-containing protein</fullName>
    </recommendedName>
</protein>
<dbReference type="PANTHER" id="PTHR45676">
    <property type="entry name" value="RING-H2 FINGER PROTEIN ATL51-RELATED"/>
    <property type="match status" value="1"/>
</dbReference>
<evidence type="ECO:0000256" key="5">
    <source>
        <dbReference type="SAM" id="MobiDB-lite"/>
    </source>
</evidence>
<name>A0AAV6GR69_9TELE</name>
<reference evidence="7" key="1">
    <citation type="submission" date="2020-10" db="EMBL/GenBank/DDBJ databases">
        <title>Chromosome-scale genome assembly of the Allis shad, Alosa alosa.</title>
        <authorList>
            <person name="Margot Z."/>
            <person name="Christophe K."/>
            <person name="Cabau C."/>
            <person name="Louis A."/>
            <person name="Berthelot C."/>
            <person name="Parey E."/>
            <person name="Roest Crollius H."/>
            <person name="Montfort J."/>
            <person name="Robinson-Rechavi M."/>
            <person name="Bucao C."/>
            <person name="Bouchez O."/>
            <person name="Gislard M."/>
            <person name="Lluch J."/>
            <person name="Milhes M."/>
            <person name="Lampietro C."/>
            <person name="Lopez Roques C."/>
            <person name="Donnadieu C."/>
            <person name="Braasch I."/>
            <person name="Desvignes T."/>
            <person name="Postlethwait J."/>
            <person name="Bobe J."/>
            <person name="Guiguen Y."/>
        </authorList>
    </citation>
    <scope>NUCLEOTIDE SEQUENCE</scope>
    <source>
        <strain evidence="7">M-15738</strain>
        <tissue evidence="7">Blood</tissue>
    </source>
</reference>
<feature type="compositionally biased region" description="Basic residues" evidence="5">
    <location>
        <begin position="1"/>
        <end position="13"/>
    </location>
</feature>
<dbReference type="EMBL" id="JADWDJ010000009">
    <property type="protein sequence ID" value="KAG5275842.1"/>
    <property type="molecule type" value="Genomic_DNA"/>
</dbReference>
<evidence type="ECO:0000256" key="1">
    <source>
        <dbReference type="ARBA" id="ARBA00022723"/>
    </source>
</evidence>
<feature type="compositionally biased region" description="Polar residues" evidence="5">
    <location>
        <begin position="128"/>
        <end position="141"/>
    </location>
</feature>
<dbReference type="InterPro" id="IPR013083">
    <property type="entry name" value="Znf_RING/FYVE/PHD"/>
</dbReference>
<keyword evidence="1" id="KW-0479">Metal-binding</keyword>
<organism evidence="7 8">
    <name type="scientific">Alosa alosa</name>
    <name type="common">allis shad</name>
    <dbReference type="NCBI Taxonomy" id="278164"/>
    <lineage>
        <taxon>Eukaryota</taxon>
        <taxon>Metazoa</taxon>
        <taxon>Chordata</taxon>
        <taxon>Craniata</taxon>
        <taxon>Vertebrata</taxon>
        <taxon>Euteleostomi</taxon>
        <taxon>Actinopterygii</taxon>
        <taxon>Neopterygii</taxon>
        <taxon>Teleostei</taxon>
        <taxon>Clupei</taxon>
        <taxon>Clupeiformes</taxon>
        <taxon>Clupeoidei</taxon>
        <taxon>Clupeidae</taxon>
        <taxon>Alosa</taxon>
    </lineage>
</organism>
<feature type="compositionally biased region" description="Polar residues" evidence="5">
    <location>
        <begin position="86"/>
        <end position="106"/>
    </location>
</feature>
<dbReference type="GO" id="GO:0008270">
    <property type="term" value="F:zinc ion binding"/>
    <property type="evidence" value="ECO:0007669"/>
    <property type="project" value="UniProtKB-KW"/>
</dbReference>
<sequence>MSNRGRSRKRKRSSQQSRPVVQPNSRYYLLRSQEGDSLQPGPSVSHHTDLEQQLRADPLFLLRGNVVVSDDEDSRRSKRSRPIESSMPTNGRMSPQPGTSMSTNGRRSPPPGTFMLTNGRRFPPPGTSMLTNGRRSPQPGTSRDLHAHSELQQRARSPSPPRAAIPIATISDGEDTALPSVTRANTPPIMSDDVDDQVEHEDVIFVGVLHPPQIELRFHLVHQLEIIWETDYDLPINATYDLPTMIFNPENANGQSDCRICLSEYVEGEDLTILPCNHNFHSSCVNEWLQQSPTCPMCRTQIH</sequence>
<comment type="caution">
    <text evidence="7">The sequence shown here is derived from an EMBL/GenBank/DDBJ whole genome shotgun (WGS) entry which is preliminary data.</text>
</comment>
<dbReference type="Pfam" id="PF13639">
    <property type="entry name" value="zf-RING_2"/>
    <property type="match status" value="1"/>
</dbReference>
<dbReference type="SMART" id="SM00184">
    <property type="entry name" value="RING"/>
    <property type="match status" value="1"/>
</dbReference>
<dbReference type="CDD" id="cd16454">
    <property type="entry name" value="RING-H2_PA-TM-RING"/>
    <property type="match status" value="1"/>
</dbReference>
<evidence type="ECO:0000313" key="8">
    <source>
        <dbReference type="Proteomes" id="UP000823561"/>
    </source>
</evidence>
<evidence type="ECO:0000313" key="7">
    <source>
        <dbReference type="EMBL" id="KAG5275842.1"/>
    </source>
</evidence>
<dbReference type="Proteomes" id="UP000823561">
    <property type="component" value="Chromosome 9"/>
</dbReference>
<feature type="compositionally biased region" description="Basic and acidic residues" evidence="5">
    <location>
        <begin position="143"/>
        <end position="153"/>
    </location>
</feature>
<evidence type="ECO:0000256" key="3">
    <source>
        <dbReference type="ARBA" id="ARBA00022833"/>
    </source>
</evidence>
<keyword evidence="8" id="KW-1185">Reference proteome</keyword>
<accession>A0AAV6GR69</accession>
<feature type="region of interest" description="Disordered" evidence="5">
    <location>
        <begin position="1"/>
        <end position="49"/>
    </location>
</feature>
<evidence type="ECO:0000259" key="6">
    <source>
        <dbReference type="PROSITE" id="PS50089"/>
    </source>
</evidence>
<gene>
    <name evidence="7" type="ORF">AALO_G00125160</name>
</gene>